<dbReference type="SUPFAM" id="SSF52540">
    <property type="entry name" value="P-loop containing nucleoside triphosphate hydrolases"/>
    <property type="match status" value="1"/>
</dbReference>
<accession>A0A5J4WPC2</accession>
<dbReference type="InterPro" id="IPR027417">
    <property type="entry name" value="P-loop_NTPase"/>
</dbReference>
<feature type="region of interest" description="Disordered" evidence="9">
    <location>
        <begin position="503"/>
        <end position="533"/>
    </location>
</feature>
<dbReference type="GO" id="GO:0007018">
    <property type="term" value="P:microtubule-based movement"/>
    <property type="evidence" value="ECO:0007669"/>
    <property type="project" value="InterPro"/>
</dbReference>
<comment type="similarity">
    <text evidence="6 7">Belongs to the TRAFAC class myosin-kinesin ATPase superfamily. Kinesin family.</text>
</comment>
<evidence type="ECO:0000259" key="10">
    <source>
        <dbReference type="PROSITE" id="PS50067"/>
    </source>
</evidence>
<feature type="domain" description="Kinesin motor" evidence="10">
    <location>
        <begin position="4"/>
        <end position="336"/>
    </location>
</feature>
<evidence type="ECO:0000256" key="4">
    <source>
        <dbReference type="ARBA" id="ARBA00022840"/>
    </source>
</evidence>
<protein>
    <recommendedName>
        <fullName evidence="7">Kinesin-like protein</fullName>
    </recommendedName>
</protein>
<feature type="compositionally biased region" description="Basic and acidic residues" evidence="9">
    <location>
        <begin position="522"/>
        <end position="533"/>
    </location>
</feature>
<evidence type="ECO:0000313" key="11">
    <source>
        <dbReference type="EMBL" id="KAA6396781.1"/>
    </source>
</evidence>
<gene>
    <name evidence="11" type="ORF">EZS28_007693</name>
</gene>
<keyword evidence="6 7" id="KW-0505">Motor protein</keyword>
<dbReference type="PROSITE" id="PS00411">
    <property type="entry name" value="KINESIN_MOTOR_1"/>
    <property type="match status" value="1"/>
</dbReference>
<evidence type="ECO:0000256" key="1">
    <source>
        <dbReference type="ARBA" id="ARBA00004496"/>
    </source>
</evidence>
<evidence type="ECO:0000256" key="9">
    <source>
        <dbReference type="SAM" id="MobiDB-lite"/>
    </source>
</evidence>
<dbReference type="GO" id="GO:0005524">
    <property type="term" value="F:ATP binding"/>
    <property type="evidence" value="ECO:0007669"/>
    <property type="project" value="UniProtKB-UniRule"/>
</dbReference>
<keyword evidence="7" id="KW-0493">Microtubule</keyword>
<name>A0A5J4WPC2_9EUKA</name>
<dbReference type="Pfam" id="PF00225">
    <property type="entry name" value="Kinesin"/>
    <property type="match status" value="1"/>
</dbReference>
<dbReference type="InterPro" id="IPR027640">
    <property type="entry name" value="Kinesin-like_fam"/>
</dbReference>
<dbReference type="OrthoDB" id="3176171at2759"/>
<feature type="compositionally biased region" description="Basic and acidic residues" evidence="9">
    <location>
        <begin position="503"/>
        <end position="514"/>
    </location>
</feature>
<keyword evidence="4 6" id="KW-0067">ATP-binding</keyword>
<dbReference type="InterPro" id="IPR036961">
    <property type="entry name" value="Kinesin_motor_dom_sf"/>
</dbReference>
<feature type="coiled-coil region" evidence="8">
    <location>
        <begin position="371"/>
        <end position="422"/>
    </location>
</feature>
<dbReference type="PROSITE" id="PS50067">
    <property type="entry name" value="KINESIN_MOTOR_2"/>
    <property type="match status" value="1"/>
</dbReference>
<feature type="binding site" evidence="6">
    <location>
        <begin position="81"/>
        <end position="88"/>
    </location>
    <ligand>
        <name>ATP</name>
        <dbReference type="ChEBI" id="CHEBI:30616"/>
    </ligand>
</feature>
<evidence type="ECO:0000256" key="6">
    <source>
        <dbReference type="PROSITE-ProRule" id="PRU00283"/>
    </source>
</evidence>
<evidence type="ECO:0000256" key="5">
    <source>
        <dbReference type="ARBA" id="ARBA00023054"/>
    </source>
</evidence>
<keyword evidence="5 8" id="KW-0175">Coiled coil</keyword>
<dbReference type="GO" id="GO:0003777">
    <property type="term" value="F:microtubule motor activity"/>
    <property type="evidence" value="ECO:0007669"/>
    <property type="project" value="InterPro"/>
</dbReference>
<dbReference type="PRINTS" id="PR00380">
    <property type="entry name" value="KINESINHEAVY"/>
</dbReference>
<evidence type="ECO:0000256" key="2">
    <source>
        <dbReference type="ARBA" id="ARBA00022490"/>
    </source>
</evidence>
<dbReference type="InterPro" id="IPR001752">
    <property type="entry name" value="Kinesin_motor_dom"/>
</dbReference>
<dbReference type="GO" id="GO:0008017">
    <property type="term" value="F:microtubule binding"/>
    <property type="evidence" value="ECO:0007669"/>
    <property type="project" value="InterPro"/>
</dbReference>
<evidence type="ECO:0000256" key="7">
    <source>
        <dbReference type="RuleBase" id="RU000394"/>
    </source>
</evidence>
<comment type="caution">
    <text evidence="11">The sequence shown here is derived from an EMBL/GenBank/DDBJ whole genome shotgun (WGS) entry which is preliminary data.</text>
</comment>
<reference evidence="11 12" key="1">
    <citation type="submission" date="2019-03" db="EMBL/GenBank/DDBJ databases">
        <title>Single cell metagenomics reveals metabolic interactions within the superorganism composed of flagellate Streblomastix strix and complex community of Bacteroidetes bacteria on its surface.</title>
        <authorList>
            <person name="Treitli S.C."/>
            <person name="Kolisko M."/>
            <person name="Husnik F."/>
            <person name="Keeling P."/>
            <person name="Hampl V."/>
        </authorList>
    </citation>
    <scope>NUCLEOTIDE SEQUENCE [LARGE SCALE GENOMIC DNA]</scope>
    <source>
        <strain evidence="11">ST1C</strain>
    </source>
</reference>
<dbReference type="PANTHER" id="PTHR47969">
    <property type="entry name" value="CHROMOSOME-ASSOCIATED KINESIN KIF4A-RELATED"/>
    <property type="match status" value="1"/>
</dbReference>
<dbReference type="EMBL" id="SNRW01001341">
    <property type="protein sequence ID" value="KAA6396781.1"/>
    <property type="molecule type" value="Genomic_DNA"/>
</dbReference>
<dbReference type="AlphaFoldDB" id="A0A5J4WPC2"/>
<dbReference type="Proteomes" id="UP000324800">
    <property type="component" value="Unassembled WGS sequence"/>
</dbReference>
<dbReference type="GO" id="GO:0051231">
    <property type="term" value="P:spindle elongation"/>
    <property type="evidence" value="ECO:0007669"/>
    <property type="project" value="TreeGrafter"/>
</dbReference>
<proteinExistence type="inferred from homology"/>
<keyword evidence="3 6" id="KW-0547">Nucleotide-binding</keyword>
<evidence type="ECO:0000256" key="8">
    <source>
        <dbReference type="SAM" id="Coils"/>
    </source>
</evidence>
<comment type="subcellular location">
    <subcellularLocation>
        <location evidence="1">Cytoplasm</location>
    </subcellularLocation>
</comment>
<dbReference type="Gene3D" id="3.40.850.10">
    <property type="entry name" value="Kinesin motor domain"/>
    <property type="match status" value="1"/>
</dbReference>
<evidence type="ECO:0000256" key="3">
    <source>
        <dbReference type="ARBA" id="ARBA00022741"/>
    </source>
</evidence>
<dbReference type="PANTHER" id="PTHR47969:SF15">
    <property type="entry name" value="CHROMOSOME-ASSOCIATED KINESIN KIF4A-RELATED"/>
    <property type="match status" value="1"/>
</dbReference>
<organism evidence="11 12">
    <name type="scientific">Streblomastix strix</name>
    <dbReference type="NCBI Taxonomy" id="222440"/>
    <lineage>
        <taxon>Eukaryota</taxon>
        <taxon>Metamonada</taxon>
        <taxon>Preaxostyla</taxon>
        <taxon>Oxymonadida</taxon>
        <taxon>Streblomastigidae</taxon>
        <taxon>Streblomastix</taxon>
    </lineage>
</organism>
<dbReference type="GO" id="GO:0005875">
    <property type="term" value="C:microtubule associated complex"/>
    <property type="evidence" value="ECO:0007669"/>
    <property type="project" value="TreeGrafter"/>
</dbReference>
<dbReference type="SMART" id="SM00129">
    <property type="entry name" value="KISc"/>
    <property type="match status" value="1"/>
</dbReference>
<dbReference type="InterPro" id="IPR019821">
    <property type="entry name" value="Kinesin_motor_CS"/>
</dbReference>
<dbReference type="GO" id="GO:0005874">
    <property type="term" value="C:microtubule"/>
    <property type="evidence" value="ECO:0007669"/>
    <property type="project" value="UniProtKB-KW"/>
</dbReference>
<evidence type="ECO:0000313" key="12">
    <source>
        <dbReference type="Proteomes" id="UP000324800"/>
    </source>
</evidence>
<sequence>MLRPLDVFVRVRPLSFVEHRERANECVQIYSDKQVGVGDSHFTFDRVFPPQSSQEEVFGVVIRPLLEQYFQGYNVTCLAYGQTGGGKTYTMGTGVTEMDGGKDINISFGILPRLVRHIFDTVKDFEVKKEGRRQRKSTVTVQFVEIYNEEIIDLLGTDERARTARRNVSHFGGGGFGVGGNKRSEIQIRDGPDGEAYLVGAEEVECLNENDALRALQQGAQLRTVGATGMNAFSSRSHAIFTITLRQMELEDKQKGIVDKDIKDDLNRTNNINRGKKLITSKFNLVDLAGSERQKRTGNVGQQLKESIAINSGLLSLGKVINALSAEGGNSLTHLIACISPAESSFEETRSTLGYASRAKLIKNAPIQNIRDQQKEQANQKLSEKEQLKKIQNENVEQQEEVIDLLEQKRLLISELDDLQEDWLTTKEKSAAVAWLIMQSTNLAELLTELTKIMKSEGIFNTKLDITMQDRVQLAIKPITGNIDLQELIDYEEQCKLIRKMKQEMDEQQKKEEQEMQEEQMNEDKRKNEDGKK</sequence>
<dbReference type="GO" id="GO:0007052">
    <property type="term" value="P:mitotic spindle organization"/>
    <property type="evidence" value="ECO:0007669"/>
    <property type="project" value="TreeGrafter"/>
</dbReference>
<dbReference type="GO" id="GO:0005737">
    <property type="term" value="C:cytoplasm"/>
    <property type="evidence" value="ECO:0007669"/>
    <property type="project" value="UniProtKB-SubCell"/>
</dbReference>
<keyword evidence="2" id="KW-0963">Cytoplasm</keyword>